<evidence type="ECO:0000256" key="1">
    <source>
        <dbReference type="SAM" id="Phobius"/>
    </source>
</evidence>
<keyword evidence="1" id="KW-0472">Membrane</keyword>
<proteinExistence type="predicted"/>
<accession>O59373</accession>
<dbReference type="EnsemblBacteria" id="BAA30859">
    <property type="protein sequence ID" value="BAA30859"/>
    <property type="gene ID" value="BAA30859"/>
</dbReference>
<keyword evidence="1" id="KW-0812">Transmembrane</keyword>
<protein>
    <submittedName>
        <fullName evidence="2">Uncharacterized protein</fullName>
    </submittedName>
</protein>
<dbReference type="AlphaFoldDB" id="O59373"/>
<sequence>MNFSLILFAYSGGSISSISLKTFLTISLFSSDILLITFSIYVSTNILTSSNSLFSSINSFILSSSSCKNSASSFILISIGSTDFISSLACSYSGLFLISLGSYISEPKRVGVRSISNLNPLLII</sequence>
<name>O59373_PYRHO</name>
<organism evidence="2 3">
    <name type="scientific">Pyrococcus horikoshii (strain ATCC 700860 / DSM 12428 / JCM 9974 / NBRC 100139 / OT-3)</name>
    <dbReference type="NCBI Taxonomy" id="70601"/>
    <lineage>
        <taxon>Archaea</taxon>
        <taxon>Methanobacteriati</taxon>
        <taxon>Methanobacteriota</taxon>
        <taxon>Thermococci</taxon>
        <taxon>Thermococcales</taxon>
        <taxon>Thermococcaceae</taxon>
        <taxon>Pyrococcus</taxon>
    </lineage>
</organism>
<feature type="transmembrane region" description="Helical" evidence="1">
    <location>
        <begin position="26"/>
        <end position="48"/>
    </location>
</feature>
<feature type="transmembrane region" description="Helical" evidence="1">
    <location>
        <begin position="85"/>
        <end position="104"/>
    </location>
</feature>
<dbReference type="KEGG" id="pho:PH1745"/>
<evidence type="ECO:0000313" key="2">
    <source>
        <dbReference type="EMBL" id="BAA30859.1"/>
    </source>
</evidence>
<keyword evidence="3" id="KW-1185">Reference proteome</keyword>
<evidence type="ECO:0000313" key="3">
    <source>
        <dbReference type="Proteomes" id="UP000000752"/>
    </source>
</evidence>
<keyword evidence="1" id="KW-1133">Transmembrane helix</keyword>
<dbReference type="EMBL" id="BA000001">
    <property type="protein sequence ID" value="BAA30859.1"/>
    <property type="molecule type" value="Genomic_DNA"/>
</dbReference>
<dbReference type="PIR" id="D71183">
    <property type="entry name" value="D71183"/>
</dbReference>
<dbReference type="Proteomes" id="UP000000752">
    <property type="component" value="Chromosome"/>
</dbReference>
<gene>
    <name evidence="2" type="ordered locus">PH1745</name>
</gene>
<reference evidence="2 3" key="1">
    <citation type="journal article" date="1998" name="DNA Res.">
        <title>Complete sequence and gene organization of the genome of a hyper-thermophilic archaebacterium, Pyrococcus horikoshii OT3.</title>
        <authorList>
            <person name="Kawarabayasi Y."/>
            <person name="Sawada M."/>
            <person name="Horikawa H."/>
            <person name="Haikawa Y."/>
            <person name="Hino Y."/>
            <person name="Yamamoto S."/>
            <person name="Sekine M."/>
            <person name="Baba S."/>
            <person name="Kosugi H."/>
            <person name="Hosoyama A."/>
            <person name="Nagai Y."/>
            <person name="Sakai M."/>
            <person name="Ogura K."/>
            <person name="Otuka R."/>
            <person name="Nakazawa H."/>
            <person name="Takamiya M."/>
            <person name="Ohfuku Y."/>
            <person name="Funahashi T."/>
            <person name="Tanaka T."/>
            <person name="Kudoh Y."/>
            <person name="Yamazaki J."/>
            <person name="Kushida N."/>
            <person name="Oguchi A."/>
            <person name="Aoki K."/>
            <person name="Nakamura Y."/>
            <person name="Robb T.F."/>
            <person name="Horikoshi K."/>
            <person name="Masuchi Y."/>
            <person name="Shizuya H."/>
            <person name="Kikuchi H."/>
        </authorList>
    </citation>
    <scope>NUCLEOTIDE SEQUENCE [LARGE SCALE GENOMIC DNA]</scope>
    <source>
        <strain evidence="3">ATCC 700860 / DSM 12428 / JCM 9974 / NBRC 100139 / OT-3</strain>
    </source>
</reference>